<dbReference type="PANTHER" id="PTHR47169:SF2">
    <property type="entry name" value="OS01G0541250 PROTEIN"/>
    <property type="match status" value="1"/>
</dbReference>
<accession>A0A9W6YKM6</accession>
<organism evidence="1 2">
    <name type="scientific">Phytophthora lilii</name>
    <dbReference type="NCBI Taxonomy" id="2077276"/>
    <lineage>
        <taxon>Eukaryota</taxon>
        <taxon>Sar</taxon>
        <taxon>Stramenopiles</taxon>
        <taxon>Oomycota</taxon>
        <taxon>Peronosporomycetes</taxon>
        <taxon>Peronosporales</taxon>
        <taxon>Peronosporaceae</taxon>
        <taxon>Phytophthora</taxon>
    </lineage>
</organism>
<sequence length="185" mass="20972">MPNLDDTNRRAIVNAILLRAIDGQRFKAAVAAGDAAGDVSSRIKGGNSGRRGYDRVDLAAKVQAVPIEERRTIATTARATGVSTSVLQRLLRDKVVNCVTSRIKPALTSENMTNRLLHILAFIDERTYRFEPMHDVVHVDEKWFYEDVDKRCYYTVGDEEPPHRHRRSKRIIQKTMFLAAVARPR</sequence>
<reference evidence="1" key="1">
    <citation type="submission" date="2023-04" db="EMBL/GenBank/DDBJ databases">
        <title>Phytophthora lilii NBRC 32176.</title>
        <authorList>
            <person name="Ichikawa N."/>
            <person name="Sato H."/>
            <person name="Tonouchi N."/>
        </authorList>
    </citation>
    <scope>NUCLEOTIDE SEQUENCE</scope>
    <source>
        <strain evidence="1">NBRC 32176</strain>
    </source>
</reference>
<proteinExistence type="predicted"/>
<dbReference type="PANTHER" id="PTHR47169">
    <property type="entry name" value="OS01G0541250 PROTEIN"/>
    <property type="match status" value="1"/>
</dbReference>
<evidence type="ECO:0000313" key="1">
    <source>
        <dbReference type="EMBL" id="GMF65819.1"/>
    </source>
</evidence>
<dbReference type="OrthoDB" id="166347at2759"/>
<protein>
    <submittedName>
        <fullName evidence="1">Unnamed protein product</fullName>
    </submittedName>
</protein>
<keyword evidence="2" id="KW-1185">Reference proteome</keyword>
<dbReference type="Proteomes" id="UP001165083">
    <property type="component" value="Unassembled WGS sequence"/>
</dbReference>
<evidence type="ECO:0000313" key="2">
    <source>
        <dbReference type="Proteomes" id="UP001165083"/>
    </source>
</evidence>
<dbReference type="AlphaFoldDB" id="A0A9W6YKM6"/>
<dbReference type="GO" id="GO:0003676">
    <property type="term" value="F:nucleic acid binding"/>
    <property type="evidence" value="ECO:0007669"/>
    <property type="project" value="InterPro"/>
</dbReference>
<comment type="caution">
    <text evidence="1">The sequence shown here is derived from an EMBL/GenBank/DDBJ whole genome shotgun (WGS) entry which is preliminary data.</text>
</comment>
<name>A0A9W6YKM6_9STRA</name>
<dbReference type="Gene3D" id="3.30.420.10">
    <property type="entry name" value="Ribonuclease H-like superfamily/Ribonuclease H"/>
    <property type="match status" value="1"/>
</dbReference>
<dbReference type="InterPro" id="IPR036397">
    <property type="entry name" value="RNaseH_sf"/>
</dbReference>
<gene>
    <name evidence="1" type="ORF">Plil01_001841900</name>
</gene>
<dbReference type="EMBL" id="BSXW01012506">
    <property type="protein sequence ID" value="GMF65819.1"/>
    <property type="molecule type" value="Genomic_DNA"/>
</dbReference>